<organism evidence="2 3">
    <name type="scientific">Puniceibacterium sediminis</name>
    <dbReference type="NCBI Taxonomy" id="1608407"/>
    <lineage>
        <taxon>Bacteria</taxon>
        <taxon>Pseudomonadati</taxon>
        <taxon>Pseudomonadota</taxon>
        <taxon>Alphaproteobacteria</taxon>
        <taxon>Rhodobacterales</taxon>
        <taxon>Paracoccaceae</taxon>
        <taxon>Puniceibacterium</taxon>
    </lineage>
</organism>
<dbReference type="Proteomes" id="UP000198417">
    <property type="component" value="Unassembled WGS sequence"/>
</dbReference>
<reference evidence="2 3" key="1">
    <citation type="submission" date="2017-06" db="EMBL/GenBank/DDBJ databases">
        <authorList>
            <person name="Kim H.J."/>
            <person name="Triplett B.A."/>
        </authorList>
    </citation>
    <scope>NUCLEOTIDE SEQUENCE [LARGE SCALE GENOMIC DNA]</scope>
    <source>
        <strain evidence="2 3">DSM 29052</strain>
    </source>
</reference>
<dbReference type="SUPFAM" id="SSF52980">
    <property type="entry name" value="Restriction endonuclease-like"/>
    <property type="match status" value="1"/>
</dbReference>
<feature type="domain" description="PD-(D/E)XK endonuclease-like" evidence="1">
    <location>
        <begin position="705"/>
        <end position="930"/>
    </location>
</feature>
<name>A0A238VQW4_9RHOB</name>
<dbReference type="NCBIfam" id="TIGR02786">
    <property type="entry name" value="addB_alphas"/>
    <property type="match status" value="1"/>
</dbReference>
<sequence>MFEPSSSPRLFGLAPGVDFPEALVRGLRDRLTGQPPEAMARVELIVNTHRMRRRLREIFDAGPPSFLPRIRLLTDLSDVGLILPEPVSPLRRRLELVQLVSTLLERQPDLAPRSALYDLADSLAGLMDEMQIENVPPDRIEALDVSDQSGHWERALTFLRIVQRYFDLSDETPDAGALQRIAVEQTLARWAENPPRHPVIIAGSTGSRRTTAQLIHAATRLPQGAVVVPGYDFDMPETVWDKLTDSLTGEDHPQFRFAAMLAALDLRPDDVLPWTGQNPPNAGRNSLISLALRPAPVTSQWLTEGPKLPLLDAATAELTLVEAQSSREEALAIALRLRQAAEDGQTAALITPDRMLSRQVTAALDRWNILPDDSAGIPPQLTPPGRFLRHVAALFQQDLTAEALLTLLKHPLTHTGAGRSDHLRHTRDLELYIRRNGIPYPTAEVLTAWGETTENTGWIDWIITVFVQPPEAGEIPLGEWLSLHVKRAESIAAGSLSDDASELWAQNAGRAVKDIVADLQREAAHGGTMGARDYGDVFGAVLARGEVRNPDTPHPHIRIWGTIEARIMGADLLILGGLNEGSWPEMPGADPWLNRKLRHDAGLLLPERRIGLSAHDFQQAVAAPEVWLTRSIKSDDAETVPSRWVNRMMNLMRGLPDRNGPAALDAMKQRGAHWLAMARAVEAPEPAPSAPRPSPVPPVATRPTQLSVTEIKRLIRDPYAIYAKHILKLYPLNPLQRAPDALMRGIVVHEVMEQFLRDVIDDPALLTTDHLLAVTRQIIARDIPFPTMRHLWQSRVARIADWFVASEIIRQSHALPHPARIEIKGRVPLPGLNFALVGKADRIDLDANGNAYIYDYKTGNAPGKSEQKYFDKQLLLEAAMVENQGFEGLSARHTIRAAYIALGTSPAEVDAPLDDTTTAKVWEEFQSLIREYFEPDKGYTARRAMLKEGDVSDYDQLARFGEWDVSQLPVREVLE</sequence>
<dbReference type="RefSeq" id="WP_089269338.1">
    <property type="nucleotide sequence ID" value="NZ_FZNN01000003.1"/>
</dbReference>
<dbReference type="Pfam" id="PF12705">
    <property type="entry name" value="PDDEXK_1"/>
    <property type="match status" value="1"/>
</dbReference>
<dbReference type="InterPro" id="IPR014153">
    <property type="entry name" value="Ds_break_AddB"/>
</dbReference>
<evidence type="ECO:0000259" key="1">
    <source>
        <dbReference type="Pfam" id="PF12705"/>
    </source>
</evidence>
<dbReference type="Gene3D" id="3.90.320.10">
    <property type="match status" value="1"/>
</dbReference>
<proteinExistence type="predicted"/>
<dbReference type="InterPro" id="IPR011604">
    <property type="entry name" value="PDDEXK-like_dom_sf"/>
</dbReference>
<evidence type="ECO:0000313" key="2">
    <source>
        <dbReference type="EMBL" id="SNR36571.1"/>
    </source>
</evidence>
<keyword evidence="3" id="KW-1185">Reference proteome</keyword>
<accession>A0A238VQW4</accession>
<dbReference type="InterPro" id="IPR011335">
    <property type="entry name" value="Restrct_endonuc-II-like"/>
</dbReference>
<dbReference type="InterPro" id="IPR038726">
    <property type="entry name" value="PDDEXK_AddAB-type"/>
</dbReference>
<dbReference type="SUPFAM" id="SSF52540">
    <property type="entry name" value="P-loop containing nucleoside triphosphate hydrolases"/>
    <property type="match status" value="1"/>
</dbReference>
<dbReference type="OrthoDB" id="9780606at2"/>
<evidence type="ECO:0000313" key="3">
    <source>
        <dbReference type="Proteomes" id="UP000198417"/>
    </source>
</evidence>
<dbReference type="EMBL" id="FZNN01000003">
    <property type="protein sequence ID" value="SNR36571.1"/>
    <property type="molecule type" value="Genomic_DNA"/>
</dbReference>
<protein>
    <submittedName>
        <fullName evidence="2">Double-strand break repair protein AddB</fullName>
    </submittedName>
</protein>
<gene>
    <name evidence="2" type="ORF">SAMN06265370_10311</name>
</gene>
<dbReference type="AlphaFoldDB" id="A0A238VQW4"/>
<dbReference type="InterPro" id="IPR027417">
    <property type="entry name" value="P-loop_NTPase"/>
</dbReference>